<feature type="transmembrane region" description="Helical" evidence="2">
    <location>
        <begin position="144"/>
        <end position="161"/>
    </location>
</feature>
<dbReference type="PANTHER" id="PTHR36435:SF1">
    <property type="entry name" value="CAAX AMINO TERMINAL PROTEASE FAMILY PROTEIN"/>
    <property type="match status" value="1"/>
</dbReference>
<feature type="domain" description="CAAX prenyl protease 2/Lysostaphin resistance protein A-like" evidence="3">
    <location>
        <begin position="115"/>
        <end position="203"/>
    </location>
</feature>
<name>A0A172QA12_9STRE</name>
<dbReference type="InterPro" id="IPR003675">
    <property type="entry name" value="Rce1/LyrA-like_dom"/>
</dbReference>
<evidence type="ECO:0000259" key="3">
    <source>
        <dbReference type="Pfam" id="PF02517"/>
    </source>
</evidence>
<proteinExistence type="inferred from homology"/>
<keyword evidence="2" id="KW-0472">Membrane</keyword>
<dbReference type="Proteomes" id="UP000077317">
    <property type="component" value="Chromosome"/>
</dbReference>
<dbReference type="Pfam" id="PF02517">
    <property type="entry name" value="Rce1-like"/>
    <property type="match status" value="1"/>
</dbReference>
<keyword evidence="2" id="KW-0812">Transmembrane</keyword>
<protein>
    <submittedName>
        <fullName evidence="4">CAAX protease</fullName>
    </submittedName>
</protein>
<feature type="transmembrane region" description="Helical" evidence="2">
    <location>
        <begin position="116"/>
        <end position="135"/>
    </location>
</feature>
<feature type="transmembrane region" description="Helical" evidence="2">
    <location>
        <begin position="167"/>
        <end position="184"/>
    </location>
</feature>
<dbReference type="InterPro" id="IPR052710">
    <property type="entry name" value="CAAX_protease"/>
</dbReference>
<dbReference type="PANTHER" id="PTHR36435">
    <property type="entry name" value="SLR1288 PROTEIN"/>
    <property type="match status" value="1"/>
</dbReference>
<dbReference type="KEGG" id="spat:A0O21_09850"/>
<evidence type="ECO:0000313" key="4">
    <source>
        <dbReference type="EMBL" id="AND80258.1"/>
    </source>
</evidence>
<dbReference type="EMBL" id="CP014699">
    <property type="protein sequence ID" value="AND80258.1"/>
    <property type="molecule type" value="Genomic_DNA"/>
</dbReference>
<dbReference type="GO" id="GO:0004175">
    <property type="term" value="F:endopeptidase activity"/>
    <property type="evidence" value="ECO:0007669"/>
    <property type="project" value="UniProtKB-ARBA"/>
</dbReference>
<keyword evidence="4" id="KW-0645">Protease</keyword>
<feature type="transmembrane region" description="Helical" evidence="2">
    <location>
        <begin position="32"/>
        <end position="54"/>
    </location>
</feature>
<keyword evidence="4" id="KW-0378">Hydrolase</keyword>
<evidence type="ECO:0000256" key="1">
    <source>
        <dbReference type="ARBA" id="ARBA00009067"/>
    </source>
</evidence>
<feature type="transmembrane region" description="Helical" evidence="2">
    <location>
        <begin position="75"/>
        <end position="96"/>
    </location>
</feature>
<evidence type="ECO:0000256" key="2">
    <source>
        <dbReference type="SAM" id="Phobius"/>
    </source>
</evidence>
<reference evidence="5" key="2">
    <citation type="submission" date="2016-03" db="EMBL/GenBank/DDBJ databases">
        <title>Streptococcus antelopensis sp. nov., isolated from the feces of the Tibetan antelope (Pantholops hodgsonii) in Hoh Xil National Nature Reserve, Qinghai, China.</title>
        <authorList>
            <person name="Bai X."/>
        </authorList>
    </citation>
    <scope>NUCLEOTIDE SEQUENCE [LARGE SCALE GENOMIC DNA]</scope>
    <source>
        <strain evidence="5">TA 26</strain>
    </source>
</reference>
<dbReference type="RefSeq" id="WP_067064706.1">
    <property type="nucleotide sequence ID" value="NZ_CP014699.1"/>
</dbReference>
<reference evidence="4 5" key="1">
    <citation type="journal article" date="2016" name="Int. J. Syst. Evol. Microbiol.">
        <title>Streptococcuspantholopis sp. nov., isolated from faeces of the Tibetan antelope (Pantholops hodgsonii).</title>
        <authorList>
            <person name="Bai X."/>
            <person name="Xiong Y."/>
            <person name="Lu S."/>
            <person name="Jin D."/>
            <person name="Lai X."/>
            <person name="Yang J."/>
            <person name="Niu L."/>
            <person name="Hu S."/>
            <person name="Meng X."/>
            <person name="Pu J."/>
            <person name="Ye C."/>
            <person name="Xu J."/>
        </authorList>
    </citation>
    <scope>NUCLEOTIDE SEQUENCE [LARGE SCALE GENOMIC DNA]</scope>
    <source>
        <strain evidence="4 5">TA 26</strain>
    </source>
</reference>
<comment type="similarity">
    <text evidence="1">Belongs to the UPF0177 family.</text>
</comment>
<dbReference type="OrthoDB" id="8607342at2"/>
<evidence type="ECO:0000313" key="5">
    <source>
        <dbReference type="Proteomes" id="UP000077317"/>
    </source>
</evidence>
<gene>
    <name evidence="4" type="ORF">A0O21_09850</name>
</gene>
<keyword evidence="2" id="KW-1133">Transmembrane helix</keyword>
<keyword evidence="5" id="KW-1185">Reference proteome</keyword>
<dbReference type="GO" id="GO:0006508">
    <property type="term" value="P:proteolysis"/>
    <property type="evidence" value="ECO:0007669"/>
    <property type="project" value="UniProtKB-KW"/>
</dbReference>
<accession>A0A172QA12</accession>
<organism evidence="4 5">
    <name type="scientific">Streptococcus pantholopis</name>
    <dbReference type="NCBI Taxonomy" id="1811193"/>
    <lineage>
        <taxon>Bacteria</taxon>
        <taxon>Bacillati</taxon>
        <taxon>Bacillota</taxon>
        <taxon>Bacilli</taxon>
        <taxon>Lactobacillales</taxon>
        <taxon>Streptococcaceae</taxon>
        <taxon>Streptococcus</taxon>
    </lineage>
</organism>
<dbReference type="AlphaFoldDB" id="A0A172QA12"/>
<dbReference type="GO" id="GO:0080120">
    <property type="term" value="P:CAAX-box protein maturation"/>
    <property type="evidence" value="ECO:0007669"/>
    <property type="project" value="UniProtKB-ARBA"/>
</dbReference>
<sequence length="210" mass="23350">MMKKIQGMKYVLLALGLICVEQAPTFFLKPKQPLWQAGLLIFLFLLISFGTVKLGKHLNIISSQAVLRQWRSWKITIIGLLILFSVQIVGGIVLTIENGGNSTANQSALEELSANPLLLFTIIVIVAPIVEEIVFRGLLLNKTFHFSYVGIIVSSFLFGLLHFPTNFGSWIIYGGMGLVLGLVYKRTGKIEHAFMIHFLNNLIGIIPLLL</sequence>